<dbReference type="Pfam" id="PF12724">
    <property type="entry name" value="Flavodoxin_5"/>
    <property type="match status" value="1"/>
</dbReference>
<organism evidence="5 6">
    <name type="scientific">Clostridium disporicum</name>
    <dbReference type="NCBI Taxonomy" id="84024"/>
    <lineage>
        <taxon>Bacteria</taxon>
        <taxon>Bacillati</taxon>
        <taxon>Bacillota</taxon>
        <taxon>Clostridia</taxon>
        <taxon>Eubacteriales</taxon>
        <taxon>Clostridiaceae</taxon>
        <taxon>Clostridium</taxon>
    </lineage>
</organism>
<proteinExistence type="predicted"/>
<dbReference type="InterPro" id="IPR017896">
    <property type="entry name" value="4Fe4S_Fe-S-bd"/>
</dbReference>
<dbReference type="OrthoDB" id="9813995at2"/>
<dbReference type="PROSITE" id="PS51379">
    <property type="entry name" value="4FE4S_FER_2"/>
    <property type="match status" value="2"/>
</dbReference>
<evidence type="ECO:0000256" key="2">
    <source>
        <dbReference type="ARBA" id="ARBA00023004"/>
    </source>
</evidence>
<evidence type="ECO:0000256" key="3">
    <source>
        <dbReference type="ARBA" id="ARBA00023014"/>
    </source>
</evidence>
<dbReference type="EMBL" id="CYZX01000001">
    <property type="protein sequence ID" value="CUN50330.1"/>
    <property type="molecule type" value="Genomic_DNA"/>
</dbReference>
<dbReference type="InterPro" id="IPR047964">
    <property type="entry name" value="EFR1-like"/>
</dbReference>
<dbReference type="Gene3D" id="3.30.70.20">
    <property type="match status" value="1"/>
</dbReference>
<reference evidence="5 6" key="1">
    <citation type="submission" date="2015-09" db="EMBL/GenBank/DDBJ databases">
        <authorList>
            <consortium name="Pathogen Informatics"/>
        </authorList>
    </citation>
    <scope>NUCLEOTIDE SEQUENCE [LARGE SCALE GENOMIC DNA]</scope>
    <source>
        <strain evidence="5 6">2789STDY5834856</strain>
    </source>
</reference>
<dbReference type="InterPro" id="IPR026816">
    <property type="entry name" value="Flavodoxin_dom"/>
</dbReference>
<protein>
    <submittedName>
        <fullName evidence="5">Putative flavodoxin</fullName>
    </submittedName>
</protein>
<dbReference type="Gene3D" id="3.40.50.360">
    <property type="match status" value="1"/>
</dbReference>
<keyword evidence="1" id="KW-0479">Metal-binding</keyword>
<dbReference type="RefSeq" id="WP_055262708.1">
    <property type="nucleotide sequence ID" value="NZ_CABIXQ010000001.1"/>
</dbReference>
<dbReference type="SUPFAM" id="SSF54862">
    <property type="entry name" value="4Fe-4S ferredoxins"/>
    <property type="match status" value="1"/>
</dbReference>
<dbReference type="GO" id="GO:0051536">
    <property type="term" value="F:iron-sulfur cluster binding"/>
    <property type="evidence" value="ECO:0007669"/>
    <property type="project" value="UniProtKB-KW"/>
</dbReference>
<dbReference type="Proteomes" id="UP000095594">
    <property type="component" value="Unassembled WGS sequence"/>
</dbReference>
<feature type="domain" description="4Fe-4S ferredoxin-type" evidence="4">
    <location>
        <begin position="215"/>
        <end position="237"/>
    </location>
</feature>
<dbReference type="AlphaFoldDB" id="A0A173XGA7"/>
<evidence type="ECO:0000313" key="6">
    <source>
        <dbReference type="Proteomes" id="UP000095594"/>
    </source>
</evidence>
<evidence type="ECO:0000256" key="1">
    <source>
        <dbReference type="ARBA" id="ARBA00022723"/>
    </source>
</evidence>
<evidence type="ECO:0000259" key="4">
    <source>
        <dbReference type="PROSITE" id="PS51379"/>
    </source>
</evidence>
<dbReference type="Pfam" id="PF00037">
    <property type="entry name" value="Fer4"/>
    <property type="match status" value="1"/>
</dbReference>
<sequence length="252" mass="28423">MILFFTGTGNSKYVAKAIANKINDEVVSLNNVIKYTMAKTFRSDKPFIIVAPIYAWRFPAIIEDLISKAEFIGNNEIYFIGTMESQSGNCYKYCKKICDKKGLIFKGFYGVKMPGNYVISKAMPDKDKVNEILNAANPVIEKLAEKIKNDENIEKDDKTPFSWLLSSAVNGAFNKFMVSSKNFVVSDRCITCGKCEKCCPVNNVKIRDGKPKFGDKCINCYSCIHHCPKEAINIKGKSENNGRYLCPEYNEK</sequence>
<gene>
    <name evidence="5" type="ORF">ERS852471_00029</name>
</gene>
<evidence type="ECO:0000313" key="5">
    <source>
        <dbReference type="EMBL" id="CUN50330.1"/>
    </source>
</evidence>
<accession>A0A173XGA7</accession>
<dbReference type="GO" id="GO:0046872">
    <property type="term" value="F:metal ion binding"/>
    <property type="evidence" value="ECO:0007669"/>
    <property type="project" value="UniProtKB-KW"/>
</dbReference>
<dbReference type="SUPFAM" id="SSF52218">
    <property type="entry name" value="Flavoproteins"/>
    <property type="match status" value="1"/>
</dbReference>
<keyword evidence="2" id="KW-0408">Iron</keyword>
<feature type="domain" description="4Fe-4S ferredoxin-type" evidence="4">
    <location>
        <begin position="180"/>
        <end position="209"/>
    </location>
</feature>
<dbReference type="InterPro" id="IPR017900">
    <property type="entry name" value="4Fe4S_Fe_S_CS"/>
</dbReference>
<dbReference type="PROSITE" id="PS00198">
    <property type="entry name" value="4FE4S_FER_1"/>
    <property type="match status" value="1"/>
</dbReference>
<name>A0A173XGA7_9CLOT</name>
<dbReference type="NCBIfam" id="NF038196">
    <property type="entry name" value="ferrodoxin_EFR1"/>
    <property type="match status" value="1"/>
</dbReference>
<keyword evidence="3" id="KW-0411">Iron-sulfur</keyword>
<dbReference type="InterPro" id="IPR029039">
    <property type="entry name" value="Flavoprotein-like_sf"/>
</dbReference>